<dbReference type="AlphaFoldDB" id="A0A5B8U1E7"/>
<dbReference type="Proteomes" id="UP000321805">
    <property type="component" value="Chromosome"/>
</dbReference>
<sequence length="353" mass="37865">MPGLRPGADRAGAPEDPRARPRRLARRGARRAVAGLIALLGADPATHRPHPVHVAGDRTYVETNCYADVLIELLHAHGDEPLAALGSLVRMDFEGDQWTFFKPAPADLERLFGIDIHEMQPYRPLPGQIAGQLAAGRTILVELDAWHLPDTAATSYHREHVKTSVAVEAIDAEAEVLRYFHNAGLHELSGADYRGVFRLDGPADPAILPPYTEIVRFDAGPRLEGDALRARARELLAGHLALRPATNPFERFGAALAADLPALLAGAPEDYHAYAFATVRMVGSGFELIGAQADWLLGPEGAPVADAAARIVAATKLLSLKLARRRAFDPGPVIAELADAWEQATGGLHAALA</sequence>
<proteinExistence type="predicted"/>
<reference evidence="2 3" key="1">
    <citation type="journal article" date="2018" name="J. Microbiol.">
        <title>Baekduia soli gen. nov., sp. nov., a novel bacterium isolated from the soil of Baekdu Mountain and proposal of a novel family name, Baekduiaceae fam. nov.</title>
        <authorList>
            <person name="An D.S."/>
            <person name="Siddiqi M.Z."/>
            <person name="Kim K.H."/>
            <person name="Yu H.S."/>
            <person name="Im W.T."/>
        </authorList>
    </citation>
    <scope>NUCLEOTIDE SEQUENCE [LARGE SCALE GENOMIC DNA]</scope>
    <source>
        <strain evidence="2 3">BR7-21</strain>
    </source>
</reference>
<keyword evidence="3" id="KW-1185">Reference proteome</keyword>
<organism evidence="2 3">
    <name type="scientific">Baekduia soli</name>
    <dbReference type="NCBI Taxonomy" id="496014"/>
    <lineage>
        <taxon>Bacteria</taxon>
        <taxon>Bacillati</taxon>
        <taxon>Actinomycetota</taxon>
        <taxon>Thermoleophilia</taxon>
        <taxon>Solirubrobacterales</taxon>
        <taxon>Baekduiaceae</taxon>
        <taxon>Baekduia</taxon>
    </lineage>
</organism>
<dbReference type="KEGG" id="bsol:FSW04_04330"/>
<evidence type="ECO:0000313" key="2">
    <source>
        <dbReference type="EMBL" id="QEC46894.1"/>
    </source>
</evidence>
<feature type="region of interest" description="Disordered" evidence="1">
    <location>
        <begin position="1"/>
        <end position="25"/>
    </location>
</feature>
<protein>
    <submittedName>
        <fullName evidence="2">DUF1839 family protein</fullName>
    </submittedName>
</protein>
<dbReference type="InterPro" id="IPR014989">
    <property type="entry name" value="DUF1839"/>
</dbReference>
<dbReference type="EMBL" id="CP042430">
    <property type="protein sequence ID" value="QEC46894.1"/>
    <property type="molecule type" value="Genomic_DNA"/>
</dbReference>
<evidence type="ECO:0000313" key="3">
    <source>
        <dbReference type="Proteomes" id="UP000321805"/>
    </source>
</evidence>
<name>A0A5B8U1E7_9ACTN</name>
<accession>A0A5B8U1E7</accession>
<dbReference type="OrthoDB" id="4371620at2"/>
<evidence type="ECO:0000256" key="1">
    <source>
        <dbReference type="SAM" id="MobiDB-lite"/>
    </source>
</evidence>
<dbReference type="Pfam" id="PF08893">
    <property type="entry name" value="DUF1839"/>
    <property type="match status" value="1"/>
</dbReference>
<gene>
    <name evidence="2" type="ORF">FSW04_04330</name>
</gene>